<protein>
    <recommendedName>
        <fullName evidence="3">MORN repeat-containing protein 5</fullName>
    </recommendedName>
</protein>
<dbReference type="OrthoDB" id="437960at2759"/>
<dbReference type="PANTHER" id="PTHR46917">
    <property type="entry name" value="MORN REPEAT-CONTAINING PROTEIN 2"/>
    <property type="match status" value="1"/>
</dbReference>
<evidence type="ECO:0000313" key="2">
    <source>
        <dbReference type="Proteomes" id="UP000299102"/>
    </source>
</evidence>
<name>A0A4C1VQF7_EUMVA</name>
<comment type="caution">
    <text evidence="1">The sequence shown here is derived from an EMBL/GenBank/DDBJ whole genome shotgun (WGS) entry which is preliminary data.</text>
</comment>
<dbReference type="PANTHER" id="PTHR46917:SF1">
    <property type="entry name" value="MORN REPEAT-CONTAINING PROTEIN 2"/>
    <property type="match status" value="1"/>
</dbReference>
<reference evidence="1 2" key="1">
    <citation type="journal article" date="2019" name="Commun. Biol.">
        <title>The bagworm genome reveals a unique fibroin gene that provides high tensile strength.</title>
        <authorList>
            <person name="Kono N."/>
            <person name="Nakamura H."/>
            <person name="Ohtoshi R."/>
            <person name="Tomita M."/>
            <person name="Numata K."/>
            <person name="Arakawa K."/>
        </authorList>
    </citation>
    <scope>NUCLEOTIDE SEQUENCE [LARGE SCALE GENOMIC DNA]</scope>
</reference>
<dbReference type="SUPFAM" id="SSF82185">
    <property type="entry name" value="Histone H3 K4-specific methyltransferase SET7/9 N-terminal domain"/>
    <property type="match status" value="1"/>
</dbReference>
<dbReference type="Gene3D" id="2.20.110.10">
    <property type="entry name" value="Histone H3 K4-specific methyltransferase SET7/9 N-terminal domain"/>
    <property type="match status" value="1"/>
</dbReference>
<dbReference type="InterPro" id="IPR052849">
    <property type="entry name" value="MORN_repeat_protein"/>
</dbReference>
<dbReference type="AlphaFoldDB" id="A0A4C1VQF7"/>
<evidence type="ECO:0008006" key="3">
    <source>
        <dbReference type="Google" id="ProtNLM"/>
    </source>
</evidence>
<dbReference type="STRING" id="151549.A0A4C1VQF7"/>
<accession>A0A4C1VQF7</accession>
<gene>
    <name evidence="1" type="ORF">EVAR_19163_1</name>
</gene>
<sequence length="268" mass="31073">MVNTIDEYEYIEGLKYDTKLPAIVIRVVPQSTRLQHRKWARSTGEYLTFTEYRREITVFVVEFRPMSESSGGLLPLYQPTTSRHQPLPSPSAHFFLHQISYCACIFLPKWLATHWRLLRSSECPWAAMTTTVLYIGPGVYTTVDGDTYSTEWVEEKLPVNVETTVVYSDGSKYHGYFKDWMYSGKGKYFYPDGSWMECDFFENCPIDNLTFTDPNGHAWLGKADVGFGWLEPSNHYYRYLNGENSAGKILRMTNTARKNQQSSDVEKY</sequence>
<organism evidence="1 2">
    <name type="scientific">Eumeta variegata</name>
    <name type="common">Bagworm moth</name>
    <name type="synonym">Eumeta japonica</name>
    <dbReference type="NCBI Taxonomy" id="151549"/>
    <lineage>
        <taxon>Eukaryota</taxon>
        <taxon>Metazoa</taxon>
        <taxon>Ecdysozoa</taxon>
        <taxon>Arthropoda</taxon>
        <taxon>Hexapoda</taxon>
        <taxon>Insecta</taxon>
        <taxon>Pterygota</taxon>
        <taxon>Neoptera</taxon>
        <taxon>Endopterygota</taxon>
        <taxon>Lepidoptera</taxon>
        <taxon>Glossata</taxon>
        <taxon>Ditrysia</taxon>
        <taxon>Tineoidea</taxon>
        <taxon>Psychidae</taxon>
        <taxon>Oiketicinae</taxon>
        <taxon>Eumeta</taxon>
    </lineage>
</organism>
<keyword evidence="2" id="KW-1185">Reference proteome</keyword>
<dbReference type="Proteomes" id="UP000299102">
    <property type="component" value="Unassembled WGS sequence"/>
</dbReference>
<proteinExistence type="predicted"/>
<evidence type="ECO:0000313" key="1">
    <source>
        <dbReference type="EMBL" id="GBP40035.1"/>
    </source>
</evidence>
<dbReference type="EMBL" id="BGZK01000375">
    <property type="protein sequence ID" value="GBP40035.1"/>
    <property type="molecule type" value="Genomic_DNA"/>
</dbReference>